<accession>G8BW34</accession>
<dbReference type="HOGENOM" id="CLU_385509_0_0_1"/>
<dbReference type="AlphaFoldDB" id="G8BW34"/>
<organism evidence="3 4">
    <name type="scientific">Tetrapisispora phaffii (strain ATCC 24235 / CBS 4417 / NBRC 1672 / NRRL Y-8282 / UCD 70-5)</name>
    <name type="common">Yeast</name>
    <name type="synonym">Fabospora phaffii</name>
    <dbReference type="NCBI Taxonomy" id="1071381"/>
    <lineage>
        <taxon>Eukaryota</taxon>
        <taxon>Fungi</taxon>
        <taxon>Dikarya</taxon>
        <taxon>Ascomycota</taxon>
        <taxon>Saccharomycotina</taxon>
        <taxon>Saccharomycetes</taxon>
        <taxon>Saccharomycetales</taxon>
        <taxon>Saccharomycetaceae</taxon>
        <taxon>Tetrapisispora</taxon>
    </lineage>
</organism>
<evidence type="ECO:0000313" key="3">
    <source>
        <dbReference type="EMBL" id="CCE64112.1"/>
    </source>
</evidence>
<feature type="compositionally biased region" description="Low complexity" evidence="2">
    <location>
        <begin position="47"/>
        <end position="64"/>
    </location>
</feature>
<feature type="region of interest" description="Disordered" evidence="2">
    <location>
        <begin position="26"/>
        <end position="113"/>
    </location>
</feature>
<reference evidence="3 4" key="1">
    <citation type="journal article" date="2011" name="Proc. Natl. Acad. Sci. U.S.A.">
        <title>Evolutionary erosion of yeast sex chromosomes by mating-type switching accidents.</title>
        <authorList>
            <person name="Gordon J.L."/>
            <person name="Armisen D."/>
            <person name="Proux-Wera E."/>
            <person name="Oheigeartaigh S.S."/>
            <person name="Byrne K.P."/>
            <person name="Wolfe K.H."/>
        </authorList>
    </citation>
    <scope>NUCLEOTIDE SEQUENCE [LARGE SCALE GENOMIC DNA]</scope>
    <source>
        <strain evidence="4">ATCC 24235 / CBS 4417 / NBRC 1672 / NRRL Y-8282 / UCD 70-5</strain>
    </source>
</reference>
<keyword evidence="4" id="KW-1185">Reference proteome</keyword>
<dbReference type="eggNOG" id="ENOG502S6M4">
    <property type="taxonomic scope" value="Eukaryota"/>
</dbReference>
<feature type="region of interest" description="Disordered" evidence="2">
    <location>
        <begin position="142"/>
        <end position="161"/>
    </location>
</feature>
<keyword evidence="1" id="KW-0175">Coiled coil</keyword>
<feature type="compositionally biased region" description="Polar residues" evidence="2">
    <location>
        <begin position="28"/>
        <end position="46"/>
    </location>
</feature>
<dbReference type="GeneID" id="11535681"/>
<name>G8BW34_TETPH</name>
<feature type="compositionally biased region" description="Low complexity" evidence="2">
    <location>
        <begin position="71"/>
        <end position="95"/>
    </location>
</feature>
<dbReference type="EMBL" id="HE612862">
    <property type="protein sequence ID" value="CCE64112.1"/>
    <property type="molecule type" value="Genomic_DNA"/>
</dbReference>
<dbReference type="KEGG" id="tpf:TPHA_0G02745"/>
<proteinExistence type="predicted"/>
<feature type="region of interest" description="Disordered" evidence="2">
    <location>
        <begin position="467"/>
        <end position="489"/>
    </location>
</feature>
<sequence>MNQHSNTYNLRSHLLSNDIGDIDITKETPINNNSQNRIASPNVSPEFQQHQQFQQQQFQQQQQFSPRRMQQHQYHQQQFFPQQYHQQQQQQFSPQRTYSPQRQMRKLPSKDVNNYNEYENKQKQKSHSINQNTLTKIFKGKKSFGKSKSSGGFDDDNDDDIEINATSDAELSFTDIGSTVFNNKFNHSTDSTPMIPTLITGKHHENMSNTEYRKYQTAQKKTALNAINRQQQQQQQQQPRTMSLQNAGNMNNNQVYKAQSMLNSNINQRRLQADFNAGNKNITPTQQGQPNLNPRAMSLTNNRNQFQQQQFLMNERMSPQMLPNQQQNLNSNDFMTSQNNYRENSNASFISTSTSHQNLKDTRGISGGLQVLHLSKKQQEDDLLQKQRDLEERERKLLELELEEKEKMLLQKERELNELKLSNEKLNSKSNEVRLDSVNEKVIESPALETYKENVINNETSITQAQPPVEAPKSESVMNGDGASSMQSSLEFSNSKKSLFSKSKNSLSRISSSDQKRSSVYCSNIEGFTEGKLADEVTQSKDSYDTSQEQNFYDKKDIVSNEFDFDNTIAKKYEPVFTTSDNTVSVNPFKTITITNEQLQILNEGKEMIKDLKLLSGELAESIERENNLEQRLADIELNKPTRDKKPLAISDFQIELRKKSEKIVELIQMLTEERMKRHIAEEQVLLRENGVQPSTLELVAEIERLKNKISTLENAA</sequence>
<dbReference type="Proteomes" id="UP000005666">
    <property type="component" value="Chromosome 7"/>
</dbReference>
<feature type="coiled-coil region" evidence="1">
    <location>
        <begin position="374"/>
        <end position="436"/>
    </location>
</feature>
<evidence type="ECO:0000256" key="1">
    <source>
        <dbReference type="SAM" id="Coils"/>
    </source>
</evidence>
<protein>
    <submittedName>
        <fullName evidence="3">Uncharacterized protein</fullName>
    </submittedName>
</protein>
<dbReference type="RefSeq" id="XP_003686546.1">
    <property type="nucleotide sequence ID" value="XM_003686498.1"/>
</dbReference>
<gene>
    <name evidence="3" type="primary">TPHA0G02745</name>
    <name evidence="3" type="ordered locus">TPHA_0G02745</name>
</gene>
<dbReference type="OMA" id="QNYERET"/>
<evidence type="ECO:0000313" key="4">
    <source>
        <dbReference type="Proteomes" id="UP000005666"/>
    </source>
</evidence>
<dbReference type="OrthoDB" id="3993678at2759"/>
<feature type="coiled-coil region" evidence="1">
    <location>
        <begin position="612"/>
        <end position="639"/>
    </location>
</feature>
<evidence type="ECO:0000256" key="2">
    <source>
        <dbReference type="SAM" id="MobiDB-lite"/>
    </source>
</evidence>